<dbReference type="KEGG" id="sapi:SAPIS_v1c06280"/>
<dbReference type="PATRIC" id="fig|1276258.3.peg.640"/>
<organism evidence="1 2">
    <name type="scientific">Spiroplasma apis B31</name>
    <dbReference type="NCBI Taxonomy" id="1276258"/>
    <lineage>
        <taxon>Bacteria</taxon>
        <taxon>Bacillati</taxon>
        <taxon>Mycoplasmatota</taxon>
        <taxon>Mollicutes</taxon>
        <taxon>Entomoplasmatales</taxon>
        <taxon>Spiroplasmataceae</taxon>
        <taxon>Spiroplasma</taxon>
    </lineage>
</organism>
<dbReference type="Proteomes" id="UP000018550">
    <property type="component" value="Chromosome"/>
</dbReference>
<proteinExistence type="predicted"/>
<dbReference type="HOGENOM" id="CLU_741673_0_0_14"/>
<dbReference type="STRING" id="1276258.SAPIS_v1c06280"/>
<protein>
    <recommendedName>
        <fullName evidence="3">Lipoprotein</fullName>
    </recommendedName>
</protein>
<reference evidence="1 2" key="1">
    <citation type="journal article" date="2014" name="Genome Announc.">
        <title>Complete Genome Sequence of Spiroplasma apis B31T (ATCC 33834), a Bacterium Associated with May Disease of Honeybees (Apis mellifera).</title>
        <authorList>
            <person name="Ku C."/>
            <person name="Lo W.S."/>
            <person name="Chen L.L."/>
            <person name="Kuo C.H."/>
        </authorList>
    </citation>
    <scope>NUCLEOTIDE SEQUENCE [LARGE SCALE GENOMIC DNA]</scope>
    <source>
        <strain evidence="1">B31</strain>
    </source>
</reference>
<dbReference type="AlphaFoldDB" id="V5RJ11"/>
<name>V5RJ11_SPIAP</name>
<evidence type="ECO:0008006" key="3">
    <source>
        <dbReference type="Google" id="ProtNLM"/>
    </source>
</evidence>
<gene>
    <name evidence="1" type="ORF">SAPIS_v1c06280</name>
</gene>
<dbReference type="OrthoDB" id="389223at2"/>
<accession>V5RJ11</accession>
<sequence length="373" mass="43553">MKKLILTILSTFLPISITSSSISCSISNYNELKIDDILNFRETKVDYKYMNNWQDLLLQNATTLAKYFKEFNNNVYAEARKWKKGNINSLKSQLQPLPQKDLDNDIYETKIFVDLEFPYRNSPEIPVNGSLVATSTLGEVEFIQIYNYKYLKDKGYIFKVNITSEGSSSLDLPISLVNENDPIDENGAIYFKGSDIEGSAYINIEAIKDNKTLKFKLNVNNYKNDDLSFLQWRAFIYLKYFLSDQHVMQSIAACYLVQIYAQMMYNACYNSQKDLTAKLPLLDLRMLNLLFCAKNFDMFLGYIEFWAPIEEEDLENTWYYFSFDFYVHPIFNSSNLNDTQVLFSNPVLRLSNKLLNFAIKSTEKYESLNRKEN</sequence>
<evidence type="ECO:0000313" key="1">
    <source>
        <dbReference type="EMBL" id="AHB36473.1"/>
    </source>
</evidence>
<dbReference type="EMBL" id="CP006682">
    <property type="protein sequence ID" value="AHB36473.1"/>
    <property type="molecule type" value="Genomic_DNA"/>
</dbReference>
<dbReference type="RefSeq" id="WP_023789593.1">
    <property type="nucleotide sequence ID" value="NC_022998.1"/>
</dbReference>
<evidence type="ECO:0000313" key="2">
    <source>
        <dbReference type="Proteomes" id="UP000018550"/>
    </source>
</evidence>
<dbReference type="PROSITE" id="PS51257">
    <property type="entry name" value="PROKAR_LIPOPROTEIN"/>
    <property type="match status" value="1"/>
</dbReference>
<keyword evidence="2" id="KW-1185">Reference proteome</keyword>